<evidence type="ECO:0000313" key="4">
    <source>
        <dbReference type="Proteomes" id="UP000230066"/>
    </source>
</evidence>
<keyword evidence="4" id="KW-1185">Reference proteome</keyword>
<dbReference type="InterPro" id="IPR001283">
    <property type="entry name" value="CRISP-related"/>
</dbReference>
<dbReference type="InterPro" id="IPR014044">
    <property type="entry name" value="CAP_dom"/>
</dbReference>
<dbReference type="SMART" id="SM00198">
    <property type="entry name" value="SCP"/>
    <property type="match status" value="1"/>
</dbReference>
<proteinExistence type="predicted"/>
<dbReference type="Proteomes" id="UP000230066">
    <property type="component" value="Unassembled WGS sequence"/>
</dbReference>
<evidence type="ECO:0000256" key="1">
    <source>
        <dbReference type="SAM" id="SignalP"/>
    </source>
</evidence>
<sequence length="153" mass="16916">MNCQFLQTVYCLLVLTDSNLMVHGGPTENDDLNSQMLQLHNQARQQALLCQITGQPPAKLMANLVFNQGLADKAQTWANSCTVGHDTNADRKTTEFEYVGQNFAGAGEFATAFEMWFGENSDYTFSNNTCASGKSCGHYTQVICNLSLVFLIR</sequence>
<organism evidence="3 4">
    <name type="scientific">Fasciola hepatica</name>
    <name type="common">Liver fluke</name>
    <dbReference type="NCBI Taxonomy" id="6192"/>
    <lineage>
        <taxon>Eukaryota</taxon>
        <taxon>Metazoa</taxon>
        <taxon>Spiralia</taxon>
        <taxon>Lophotrochozoa</taxon>
        <taxon>Platyhelminthes</taxon>
        <taxon>Trematoda</taxon>
        <taxon>Digenea</taxon>
        <taxon>Plagiorchiida</taxon>
        <taxon>Echinostomata</taxon>
        <taxon>Echinostomatoidea</taxon>
        <taxon>Fasciolidae</taxon>
        <taxon>Fasciola</taxon>
    </lineage>
</organism>
<evidence type="ECO:0000313" key="3">
    <source>
        <dbReference type="EMBL" id="THD25665.1"/>
    </source>
</evidence>
<comment type="caution">
    <text evidence="3">The sequence shown here is derived from an EMBL/GenBank/DDBJ whole genome shotgun (WGS) entry which is preliminary data.</text>
</comment>
<feature type="signal peptide" evidence="1">
    <location>
        <begin position="1"/>
        <end position="24"/>
    </location>
</feature>
<keyword evidence="1" id="KW-0732">Signal</keyword>
<name>A0A4E0RFN2_FASHE</name>
<reference evidence="3" key="1">
    <citation type="submission" date="2019-03" db="EMBL/GenBank/DDBJ databases">
        <title>Improved annotation for the trematode Fasciola hepatica.</title>
        <authorList>
            <person name="Choi Y.-J."/>
            <person name="Martin J."/>
            <person name="Mitreva M."/>
        </authorList>
    </citation>
    <scope>NUCLEOTIDE SEQUENCE [LARGE SCALE GENOMIC DNA]</scope>
</reference>
<gene>
    <name evidence="3" type="ORF">D915_003477</name>
</gene>
<accession>A0A4E0RFN2</accession>
<dbReference type="SUPFAM" id="SSF55797">
    <property type="entry name" value="PR-1-like"/>
    <property type="match status" value="1"/>
</dbReference>
<feature type="chain" id="PRO_5020038056" description="SCP domain-containing protein" evidence="1">
    <location>
        <begin position="25"/>
        <end position="153"/>
    </location>
</feature>
<dbReference type="InterPro" id="IPR035940">
    <property type="entry name" value="CAP_sf"/>
</dbReference>
<feature type="domain" description="SCP" evidence="2">
    <location>
        <begin position="31"/>
        <end position="150"/>
    </location>
</feature>
<dbReference type="Pfam" id="PF00188">
    <property type="entry name" value="CAP"/>
    <property type="match status" value="1"/>
</dbReference>
<dbReference type="Gene3D" id="3.40.33.10">
    <property type="entry name" value="CAP"/>
    <property type="match status" value="1"/>
</dbReference>
<dbReference type="PANTHER" id="PTHR10334">
    <property type="entry name" value="CYSTEINE-RICH SECRETORY PROTEIN-RELATED"/>
    <property type="match status" value="1"/>
</dbReference>
<protein>
    <recommendedName>
        <fullName evidence="2">SCP domain-containing protein</fullName>
    </recommendedName>
</protein>
<dbReference type="AlphaFoldDB" id="A0A4E0RFN2"/>
<dbReference type="EMBL" id="JXXN02001042">
    <property type="protein sequence ID" value="THD25665.1"/>
    <property type="molecule type" value="Genomic_DNA"/>
</dbReference>
<evidence type="ECO:0000259" key="2">
    <source>
        <dbReference type="SMART" id="SM00198"/>
    </source>
</evidence>